<comment type="caution">
    <text evidence="3">The sequence shown here is derived from an EMBL/GenBank/DDBJ whole genome shotgun (WGS) entry which is preliminary data.</text>
</comment>
<feature type="domain" description="Methyltransferase type 11" evidence="2">
    <location>
        <begin position="85"/>
        <end position="129"/>
    </location>
</feature>
<evidence type="ECO:0000259" key="2">
    <source>
        <dbReference type="Pfam" id="PF08241"/>
    </source>
</evidence>
<dbReference type="Proteomes" id="UP000485880">
    <property type="component" value="Unassembled WGS sequence"/>
</dbReference>
<proteinExistence type="predicted"/>
<dbReference type="EMBL" id="CABFMQ020000074">
    <property type="protein sequence ID" value="VTZ49631.1"/>
    <property type="molecule type" value="Genomic_DNA"/>
</dbReference>
<feature type="region of interest" description="Disordered" evidence="1">
    <location>
        <begin position="230"/>
        <end position="250"/>
    </location>
</feature>
<dbReference type="RefSeq" id="WP_174511914.1">
    <property type="nucleotide sequence ID" value="NZ_CABFMQ020000074.1"/>
</dbReference>
<evidence type="ECO:0000313" key="4">
    <source>
        <dbReference type="Proteomes" id="UP000485880"/>
    </source>
</evidence>
<dbReference type="InterPro" id="IPR029063">
    <property type="entry name" value="SAM-dependent_MTases_sf"/>
</dbReference>
<accession>A0A8B6M3K5</accession>
<evidence type="ECO:0000313" key="3">
    <source>
        <dbReference type="EMBL" id="VTZ49631.1"/>
    </source>
</evidence>
<evidence type="ECO:0000256" key="1">
    <source>
        <dbReference type="SAM" id="MobiDB-lite"/>
    </source>
</evidence>
<sequence>MSLDVVDLRSFYDSPAGEVARRLIGRIVRHRFSNCTGYSILGVGYATPYLGVFREEAVRVLAFMPAQQGVINWPSSGYSASALVETTTMPLPDSSIDRAILIHGLEITEHPRDLLAELWRILTPGGRILVIAPSRSGLWARLDSTPFGHGQPFSRSQLRDLMRETLFSPTHWSEALYVPPFKHRTLLRSGIMFERIGGFFGLPGAGVLIVEATKQLYRPIPSLRRVQDSRPQFAPAPEPVGIAPVSTFEP</sequence>
<dbReference type="Gene3D" id="3.40.50.150">
    <property type="entry name" value="Vaccinia Virus protein VP39"/>
    <property type="match status" value="1"/>
</dbReference>
<name>A0A8B6M3K5_METTU</name>
<dbReference type="InterPro" id="IPR013216">
    <property type="entry name" value="Methyltransf_11"/>
</dbReference>
<gene>
    <name evidence="3" type="ORF">MPC4_180037</name>
</gene>
<organism evidence="3 4">
    <name type="scientific">Methylocella tundrae</name>
    <dbReference type="NCBI Taxonomy" id="227605"/>
    <lineage>
        <taxon>Bacteria</taxon>
        <taxon>Pseudomonadati</taxon>
        <taxon>Pseudomonadota</taxon>
        <taxon>Alphaproteobacteria</taxon>
        <taxon>Hyphomicrobiales</taxon>
        <taxon>Beijerinckiaceae</taxon>
        <taxon>Methylocella</taxon>
    </lineage>
</organism>
<dbReference type="Pfam" id="PF08241">
    <property type="entry name" value="Methyltransf_11"/>
    <property type="match status" value="1"/>
</dbReference>
<dbReference type="AlphaFoldDB" id="A0A8B6M3K5"/>
<reference evidence="3 4" key="1">
    <citation type="submission" date="2019-05" db="EMBL/GenBank/DDBJ databases">
        <authorList>
            <person name="Farhan Ul Haque M."/>
        </authorList>
    </citation>
    <scope>NUCLEOTIDE SEQUENCE [LARGE SCALE GENOMIC DNA]</scope>
    <source>
        <strain evidence="3">2</strain>
    </source>
</reference>
<keyword evidence="4" id="KW-1185">Reference proteome</keyword>
<protein>
    <recommendedName>
        <fullName evidence="2">Methyltransferase type 11 domain-containing protein</fullName>
    </recommendedName>
</protein>
<dbReference type="GO" id="GO:0008757">
    <property type="term" value="F:S-adenosylmethionine-dependent methyltransferase activity"/>
    <property type="evidence" value="ECO:0007669"/>
    <property type="project" value="InterPro"/>
</dbReference>
<dbReference type="SUPFAM" id="SSF53335">
    <property type="entry name" value="S-adenosyl-L-methionine-dependent methyltransferases"/>
    <property type="match status" value="1"/>
</dbReference>